<dbReference type="HOGENOM" id="CLU_1525708_0_0_1"/>
<dbReference type="EMBL" id="JH930488">
    <property type="protein sequence ID" value="EKM49304.1"/>
    <property type="molecule type" value="Genomic_DNA"/>
</dbReference>
<dbReference type="AlphaFoldDB" id="K5VRY6"/>
<name>K5VRY6_PHACS</name>
<gene>
    <name evidence="1" type="ORF">PHACADRAFT_265702</name>
</gene>
<dbReference type="Proteomes" id="UP000008370">
    <property type="component" value="Unassembled WGS sequence"/>
</dbReference>
<dbReference type="InParanoid" id="K5VRY6"/>
<protein>
    <submittedName>
        <fullName evidence="1">Uncharacterized protein</fullName>
    </submittedName>
</protein>
<proteinExistence type="predicted"/>
<evidence type="ECO:0000313" key="1">
    <source>
        <dbReference type="EMBL" id="EKM49304.1"/>
    </source>
</evidence>
<keyword evidence="2" id="KW-1185">Reference proteome</keyword>
<evidence type="ECO:0000313" key="2">
    <source>
        <dbReference type="Proteomes" id="UP000008370"/>
    </source>
</evidence>
<organism evidence="1 2">
    <name type="scientific">Phanerochaete carnosa (strain HHB-10118-sp)</name>
    <name type="common">White-rot fungus</name>
    <name type="synonym">Peniophora carnosa</name>
    <dbReference type="NCBI Taxonomy" id="650164"/>
    <lineage>
        <taxon>Eukaryota</taxon>
        <taxon>Fungi</taxon>
        <taxon>Dikarya</taxon>
        <taxon>Basidiomycota</taxon>
        <taxon>Agaricomycotina</taxon>
        <taxon>Agaricomycetes</taxon>
        <taxon>Polyporales</taxon>
        <taxon>Phanerochaetaceae</taxon>
        <taxon>Phanerochaete</taxon>
    </lineage>
</organism>
<dbReference type="GeneID" id="18919172"/>
<reference evidence="1 2" key="1">
    <citation type="journal article" date="2012" name="BMC Genomics">
        <title>Comparative genomics of the white-rot fungi, Phanerochaete carnosa and P. chrysosporium, to elucidate the genetic basis of the distinct wood types they colonize.</title>
        <authorList>
            <person name="Suzuki H."/>
            <person name="MacDonald J."/>
            <person name="Syed K."/>
            <person name="Salamov A."/>
            <person name="Hori C."/>
            <person name="Aerts A."/>
            <person name="Henrissat B."/>
            <person name="Wiebenga A."/>
            <person name="vanKuyk P.A."/>
            <person name="Barry K."/>
            <person name="Lindquist E."/>
            <person name="LaButti K."/>
            <person name="Lapidus A."/>
            <person name="Lucas S."/>
            <person name="Coutinho P."/>
            <person name="Gong Y."/>
            <person name="Samejima M."/>
            <person name="Mahadevan R."/>
            <person name="Abou-Zaid M."/>
            <person name="de Vries R.P."/>
            <person name="Igarashi K."/>
            <person name="Yadav J.S."/>
            <person name="Grigoriev I.V."/>
            <person name="Master E.R."/>
        </authorList>
    </citation>
    <scope>NUCLEOTIDE SEQUENCE [LARGE SCALE GENOMIC DNA]</scope>
    <source>
        <strain evidence="1 2">HHB-10118-sp</strain>
    </source>
</reference>
<accession>K5VRY6</accession>
<sequence length="176" mass="20245">MSLAEVAIVAPAVSALSYAAGVVVETGIGYIRLRMNDPDEALKDMRNRLDEVKSGLGELESKQRESAIYLSVSKTNKEVDLTNLKLELDSCEYDYREFKSEYLGYSTWKMLSKRGSELYTEIMNLSTRVRTLNANFLKTSQRVLATPDAKKRFQERRDRILEERWRIAFETGIPEF</sequence>
<dbReference type="RefSeq" id="XP_007402142.1">
    <property type="nucleotide sequence ID" value="XM_007402080.1"/>
</dbReference>
<dbReference type="KEGG" id="pco:PHACADRAFT_265702"/>